<dbReference type="CDD" id="cd02872">
    <property type="entry name" value="GH18_chitolectin_chitotriosidase"/>
    <property type="match status" value="1"/>
</dbReference>
<dbReference type="Gene3D" id="2.170.140.10">
    <property type="entry name" value="Chitin binding domain"/>
    <property type="match status" value="1"/>
</dbReference>
<dbReference type="FunFam" id="3.10.50.10:FF:000004">
    <property type="entry name" value="Chitinase 5"/>
    <property type="match status" value="1"/>
</dbReference>
<dbReference type="InterPro" id="IPR011583">
    <property type="entry name" value="Chitinase_II/V-like_cat"/>
</dbReference>
<evidence type="ECO:0000313" key="17">
    <source>
        <dbReference type="Proteomes" id="UP000001555"/>
    </source>
</evidence>
<dbReference type="OrthoDB" id="6489371at2759"/>
<dbReference type="EnsemblMetazoa" id="ISCW012986-RA">
    <property type="protein sequence ID" value="ISCW012986-PA"/>
    <property type="gene ID" value="ISCW012986"/>
</dbReference>
<evidence type="ECO:0000256" key="10">
    <source>
        <dbReference type="ARBA" id="ARBA00023295"/>
    </source>
</evidence>
<dbReference type="GO" id="GO:0004568">
    <property type="term" value="F:chitinase activity"/>
    <property type="evidence" value="ECO:0000318"/>
    <property type="project" value="GO_Central"/>
</dbReference>
<dbReference type="Pfam" id="PF00704">
    <property type="entry name" value="Glyco_hydro_18"/>
    <property type="match status" value="1"/>
</dbReference>
<sequence length="542" mass="60034">MSVSLLHNTCRTINELCCVKTGASGSLLIRKPGTKTMRVLQTAVVILFSAATFSGAAPQDTEGKDKVFICYWGSWSHYRHGNGAFSVNQIDPTLCTHLVYTFAKLENGVIKEYDPYLDLAKPWHLGMYKKFNNLKLQNPKLKTIIAIGGWNEGSIKYSKMASTSEGRAKFVKSVVDFVELHGFDGLDMDWEYPTQRGGNPEDRDNFVKLLSELRAAFDEKNYLLTAAVSAGIPTANASYDIPQLSKHLDLISVMGYDFFGAWQRYTGHNSPLRARENATELEKIFNIEAAIEFWMSHGADTNKLVLGLPLYGRTFTLADPADSGFWALTVGPGHPGTFTNAPGFVGYNEICTQLKSGDWNVTRDPDVIAPVATKDKEWIGFDDAESLTKKVEFAMSKNLTGIMVWSIETDDFRGTCTGTANPLLSAINKALQLPQAERLPTPPTPTSTSHEQKNLEIPKFMVSIPEAEKTGTTQPQATQEDKEQSSTEDLPCTETGWFAHPHDPRKFYACIGENGVFKTDVKKCFQGTVYSPTIGVCVHEFL</sequence>
<dbReference type="InterPro" id="IPR050314">
    <property type="entry name" value="Glycosyl_Hydrlase_18"/>
</dbReference>
<dbReference type="InterPro" id="IPR001223">
    <property type="entry name" value="Glyco_hydro18_cat"/>
</dbReference>
<keyword evidence="11" id="KW-0624">Polysaccharide degradation</keyword>
<dbReference type="GO" id="GO:0005576">
    <property type="term" value="C:extracellular region"/>
    <property type="evidence" value="ECO:0000318"/>
    <property type="project" value="GO_Central"/>
</dbReference>
<name>B7QD78_IXOSC</name>
<dbReference type="STRING" id="6945.B7QD78"/>
<keyword evidence="10 12" id="KW-0326">Glycosidase</keyword>
<keyword evidence="6 12" id="KW-0378">Hydrolase</keyword>
<comment type="catalytic activity">
    <reaction evidence="1">
        <text>Random endo-hydrolysis of N-acetyl-beta-D-glucosaminide (1-&gt;4)-beta-linkages in chitin and chitodextrins.</text>
        <dbReference type="EC" id="3.2.1.14"/>
    </reaction>
</comment>
<keyword evidence="9" id="KW-0119">Carbohydrate metabolism</keyword>
<dbReference type="PaxDb" id="6945-B7QD78"/>
<evidence type="ECO:0000256" key="6">
    <source>
        <dbReference type="ARBA" id="ARBA00022801"/>
    </source>
</evidence>
<keyword evidence="5" id="KW-0732">Signal</keyword>
<dbReference type="EMBL" id="ABJB010454982">
    <property type="status" value="NOT_ANNOTATED_CDS"/>
    <property type="molecule type" value="Genomic_DNA"/>
</dbReference>
<feature type="region of interest" description="Disordered" evidence="13">
    <location>
        <begin position="434"/>
        <end position="455"/>
    </location>
</feature>
<accession>B7QD78</accession>
<feature type="domain" description="GH18" evidence="14">
    <location>
        <begin position="66"/>
        <end position="434"/>
    </location>
</feature>
<evidence type="ECO:0000256" key="7">
    <source>
        <dbReference type="ARBA" id="ARBA00023024"/>
    </source>
</evidence>
<dbReference type="EMBL" id="ABJB010400842">
    <property type="status" value="NOT_ANNOTATED_CDS"/>
    <property type="molecule type" value="Genomic_DNA"/>
</dbReference>
<dbReference type="Gene3D" id="3.10.50.10">
    <property type="match status" value="1"/>
</dbReference>
<keyword evidence="7" id="KW-0146">Chitin degradation</keyword>
<proteinExistence type="inferred from homology"/>
<dbReference type="EMBL" id="ABJB011021948">
    <property type="status" value="NOT_ANNOTATED_CDS"/>
    <property type="molecule type" value="Genomic_DNA"/>
</dbReference>
<dbReference type="GO" id="GO:0000272">
    <property type="term" value="P:polysaccharide catabolic process"/>
    <property type="evidence" value="ECO:0007669"/>
    <property type="project" value="UniProtKB-KW"/>
</dbReference>
<dbReference type="InParanoid" id="B7QD78"/>
<keyword evidence="8" id="KW-1015">Disulfide bond</keyword>
<dbReference type="InterPro" id="IPR029070">
    <property type="entry name" value="Chitinase_insertion_sf"/>
</dbReference>
<dbReference type="Gene3D" id="3.20.20.80">
    <property type="entry name" value="Glycosidases"/>
    <property type="match status" value="1"/>
</dbReference>
<dbReference type="EMBL" id="ABJB010973976">
    <property type="status" value="NOT_ANNOTATED_CDS"/>
    <property type="molecule type" value="Genomic_DNA"/>
</dbReference>
<evidence type="ECO:0000256" key="4">
    <source>
        <dbReference type="ARBA" id="ARBA00022669"/>
    </source>
</evidence>
<dbReference type="GO" id="GO:0008061">
    <property type="term" value="F:chitin binding"/>
    <property type="evidence" value="ECO:0007669"/>
    <property type="project" value="UniProtKB-KW"/>
</dbReference>
<dbReference type="FunFam" id="3.20.20.80:FF:000007">
    <property type="entry name" value="Acidic mammalian chitinase"/>
    <property type="match status" value="1"/>
</dbReference>
<dbReference type="SUPFAM" id="SSF54556">
    <property type="entry name" value="Chitinase insertion domain"/>
    <property type="match status" value="1"/>
</dbReference>
<dbReference type="PROSITE" id="PS51910">
    <property type="entry name" value="GH18_2"/>
    <property type="match status" value="1"/>
</dbReference>
<keyword evidence="4" id="KW-0147">Chitin-binding</keyword>
<dbReference type="EMBL" id="ABJB010958419">
    <property type="status" value="NOT_ANNOTATED_CDS"/>
    <property type="molecule type" value="Genomic_DNA"/>
</dbReference>
<evidence type="ECO:0000256" key="12">
    <source>
        <dbReference type="RuleBase" id="RU000489"/>
    </source>
</evidence>
<protein>
    <recommendedName>
        <fullName evidence="3">chitinase</fullName>
        <ecNumber evidence="3">3.2.1.14</ecNumber>
    </recommendedName>
</protein>
<dbReference type="InterPro" id="IPR002557">
    <property type="entry name" value="Chitin-bd_dom"/>
</dbReference>
<dbReference type="InterPro" id="IPR001579">
    <property type="entry name" value="Glyco_hydro_18_chit_AS"/>
</dbReference>
<dbReference type="EC" id="3.2.1.14" evidence="3"/>
<comment type="similarity">
    <text evidence="2">Belongs to the glycosyl hydrolase 18 family. Chitinase class II subfamily.</text>
</comment>
<dbReference type="PANTHER" id="PTHR11177:SF360">
    <property type="entry name" value="CHITINASE 4-RELATED"/>
    <property type="match status" value="1"/>
</dbReference>
<dbReference type="InterPro" id="IPR017853">
    <property type="entry name" value="GH"/>
</dbReference>
<dbReference type="VEuPathDB" id="VectorBase:ISCI012986"/>
<organism>
    <name type="scientific">Ixodes scapularis</name>
    <name type="common">Black-legged tick</name>
    <name type="synonym">Deer tick</name>
    <dbReference type="NCBI Taxonomy" id="6945"/>
    <lineage>
        <taxon>Eukaryota</taxon>
        <taxon>Metazoa</taxon>
        <taxon>Ecdysozoa</taxon>
        <taxon>Arthropoda</taxon>
        <taxon>Chelicerata</taxon>
        <taxon>Arachnida</taxon>
        <taxon>Acari</taxon>
        <taxon>Parasitiformes</taxon>
        <taxon>Ixodida</taxon>
        <taxon>Ixodoidea</taxon>
        <taxon>Ixodidae</taxon>
        <taxon>Ixodinae</taxon>
        <taxon>Ixodes</taxon>
    </lineage>
</organism>
<evidence type="ECO:0000256" key="13">
    <source>
        <dbReference type="SAM" id="MobiDB-lite"/>
    </source>
</evidence>
<dbReference type="VEuPathDB" id="VectorBase:ISCW012986"/>
<dbReference type="HOGENOM" id="CLU_002833_3_1_1"/>
<dbReference type="AlphaFoldDB" id="B7QD78"/>
<evidence type="ECO:0000313" key="16">
    <source>
        <dbReference type="EnsemblMetazoa" id="ISCW012986-PA"/>
    </source>
</evidence>
<dbReference type="Proteomes" id="UP000001555">
    <property type="component" value="Unassembled WGS sequence"/>
</dbReference>
<dbReference type="PROSITE" id="PS01095">
    <property type="entry name" value="GH18_1"/>
    <property type="match status" value="1"/>
</dbReference>
<dbReference type="InterPro" id="IPR036508">
    <property type="entry name" value="Chitin-bd_dom_sf"/>
</dbReference>
<evidence type="ECO:0000313" key="15">
    <source>
        <dbReference type="EMBL" id="EEC16800.1"/>
    </source>
</evidence>
<dbReference type="EMBL" id="DS911446">
    <property type="protein sequence ID" value="EEC16800.1"/>
    <property type="molecule type" value="Genomic_DNA"/>
</dbReference>
<feature type="region of interest" description="Disordered" evidence="13">
    <location>
        <begin position="468"/>
        <end position="495"/>
    </location>
</feature>
<dbReference type="PANTHER" id="PTHR11177">
    <property type="entry name" value="CHITINASE"/>
    <property type="match status" value="1"/>
</dbReference>
<dbReference type="EMBL" id="ABJB010592990">
    <property type="status" value="NOT_ANNOTATED_CDS"/>
    <property type="molecule type" value="Genomic_DNA"/>
</dbReference>
<evidence type="ECO:0000256" key="5">
    <source>
        <dbReference type="ARBA" id="ARBA00022729"/>
    </source>
</evidence>
<dbReference type="Pfam" id="PF01607">
    <property type="entry name" value="CBM_14"/>
    <property type="match status" value="1"/>
</dbReference>
<evidence type="ECO:0000256" key="3">
    <source>
        <dbReference type="ARBA" id="ARBA00012729"/>
    </source>
</evidence>
<evidence type="ECO:0000256" key="8">
    <source>
        <dbReference type="ARBA" id="ARBA00023157"/>
    </source>
</evidence>
<dbReference type="GO" id="GO:0006032">
    <property type="term" value="P:chitin catabolic process"/>
    <property type="evidence" value="ECO:0000318"/>
    <property type="project" value="GO_Central"/>
</dbReference>
<dbReference type="EMBL" id="ABJB010501157">
    <property type="status" value="NOT_ANNOTATED_CDS"/>
    <property type="molecule type" value="Genomic_DNA"/>
</dbReference>
<dbReference type="FunCoup" id="B7QD78">
    <property type="interactions" value="36"/>
</dbReference>
<evidence type="ECO:0000259" key="14">
    <source>
        <dbReference type="PROSITE" id="PS51910"/>
    </source>
</evidence>
<evidence type="ECO:0000256" key="1">
    <source>
        <dbReference type="ARBA" id="ARBA00000822"/>
    </source>
</evidence>
<dbReference type="FunFam" id="2.170.140.10:FF:000031">
    <property type="entry name" value="Chitinase 4"/>
    <property type="match status" value="1"/>
</dbReference>
<dbReference type="VEuPathDB" id="VectorBase:ISCP_012842"/>
<dbReference type="SUPFAM" id="SSF57625">
    <property type="entry name" value="Invertebrate chitin-binding proteins"/>
    <property type="match status" value="1"/>
</dbReference>
<dbReference type="EMBL" id="ABJB010542826">
    <property type="status" value="NOT_ANNOTATED_CDS"/>
    <property type="molecule type" value="Genomic_DNA"/>
</dbReference>
<reference evidence="16" key="2">
    <citation type="submission" date="2020-05" db="UniProtKB">
        <authorList>
            <consortium name="EnsemblMetazoa"/>
        </authorList>
    </citation>
    <scope>IDENTIFICATION</scope>
    <source>
        <strain evidence="16">wikel</strain>
    </source>
</reference>
<evidence type="ECO:0000256" key="11">
    <source>
        <dbReference type="ARBA" id="ARBA00023326"/>
    </source>
</evidence>
<dbReference type="EMBL" id="ABJB010980668">
    <property type="status" value="NOT_ANNOTATED_CDS"/>
    <property type="molecule type" value="Genomic_DNA"/>
</dbReference>
<keyword evidence="17" id="KW-1185">Reference proteome</keyword>
<dbReference type="SUPFAM" id="SSF51445">
    <property type="entry name" value="(Trans)glycosidases"/>
    <property type="match status" value="1"/>
</dbReference>
<gene>
    <name evidence="15" type="ORF">IscW_ISCW012986</name>
</gene>
<dbReference type="EMBL" id="ABJB010929581">
    <property type="status" value="NOT_ANNOTATED_CDS"/>
    <property type="molecule type" value="Genomic_DNA"/>
</dbReference>
<dbReference type="GO" id="GO:0008843">
    <property type="term" value="F:endochitinase activity"/>
    <property type="evidence" value="ECO:0007669"/>
    <property type="project" value="UniProtKB-EC"/>
</dbReference>
<evidence type="ECO:0000256" key="2">
    <source>
        <dbReference type="ARBA" id="ARBA00009121"/>
    </source>
</evidence>
<reference evidence="15 17" key="1">
    <citation type="submission" date="2008-03" db="EMBL/GenBank/DDBJ databases">
        <title>Annotation of Ixodes scapularis.</title>
        <authorList>
            <consortium name="Ixodes scapularis Genome Project Consortium"/>
            <person name="Caler E."/>
            <person name="Hannick L.I."/>
            <person name="Bidwell S."/>
            <person name="Joardar V."/>
            <person name="Thiagarajan M."/>
            <person name="Amedeo P."/>
            <person name="Galinsky K.J."/>
            <person name="Schobel S."/>
            <person name="Inman J."/>
            <person name="Hostetler J."/>
            <person name="Miller J."/>
            <person name="Hammond M."/>
            <person name="Megy K."/>
            <person name="Lawson D."/>
            <person name="Kodira C."/>
            <person name="Sutton G."/>
            <person name="Meyer J."/>
            <person name="Hill C.A."/>
            <person name="Birren B."/>
            <person name="Nene V."/>
            <person name="Collins F."/>
            <person name="Alarcon-Chaidez F."/>
            <person name="Wikel S."/>
            <person name="Strausberg R."/>
        </authorList>
    </citation>
    <scope>NUCLEOTIDE SEQUENCE [LARGE SCALE GENOMIC DNA]</scope>
    <source>
        <strain evidence="17">Wikel</strain>
        <strain evidence="15">Wikel colony</strain>
    </source>
</reference>
<dbReference type="SMART" id="SM00636">
    <property type="entry name" value="Glyco_18"/>
    <property type="match status" value="1"/>
</dbReference>
<evidence type="ECO:0000256" key="9">
    <source>
        <dbReference type="ARBA" id="ARBA00023277"/>
    </source>
</evidence>